<comment type="caution">
    <text evidence="2">The sequence shown here is derived from an EMBL/GenBank/DDBJ whole genome shotgun (WGS) entry which is preliminary data.</text>
</comment>
<evidence type="ECO:0008006" key="4">
    <source>
        <dbReference type="Google" id="ProtNLM"/>
    </source>
</evidence>
<gene>
    <name evidence="2" type="ORF">QNM18_13875</name>
</gene>
<evidence type="ECO:0000313" key="2">
    <source>
        <dbReference type="EMBL" id="MDK2596145.1"/>
    </source>
</evidence>
<dbReference type="RefSeq" id="WP_284137570.1">
    <property type="nucleotide sequence ID" value="NZ_JASJUT010000005.1"/>
</dbReference>
<reference evidence="2 3" key="1">
    <citation type="submission" date="2023-05" db="EMBL/GenBank/DDBJ databases">
        <title>Pseudoalteromonas ardens sp. nov., Pseudoalteromonas obscura sp. nov., and Pseudoalteromonas umbrosa sp. nov., isolated from the coral Montipora capitata.</title>
        <authorList>
            <person name="Thomas E.M."/>
            <person name="Smith E.M."/>
            <person name="Papke E."/>
            <person name="Shlafstein M.D."/>
            <person name="Oline D.K."/>
            <person name="Videau P."/>
            <person name="Saw J.H."/>
            <person name="Strangman W.K."/>
            <person name="Ushijima B."/>
        </authorList>
    </citation>
    <scope>NUCLEOTIDE SEQUENCE [LARGE SCALE GENOMIC DNA]</scope>
    <source>
        <strain evidence="2 3">P94</strain>
    </source>
</reference>
<protein>
    <recommendedName>
        <fullName evidence="4">Lipoprotein</fullName>
    </recommendedName>
</protein>
<dbReference type="EMBL" id="JASJUT010000005">
    <property type="protein sequence ID" value="MDK2596145.1"/>
    <property type="molecule type" value="Genomic_DNA"/>
</dbReference>
<proteinExistence type="predicted"/>
<keyword evidence="1" id="KW-0732">Signal</keyword>
<feature type="chain" id="PRO_5046351602" description="Lipoprotein" evidence="1">
    <location>
        <begin position="21"/>
        <end position="454"/>
    </location>
</feature>
<dbReference type="PROSITE" id="PS51257">
    <property type="entry name" value="PROKAR_LIPOPROTEIN"/>
    <property type="match status" value="1"/>
</dbReference>
<sequence length="454" mass="49243">MKLKLSGAFLAVVGALSLSGCGGGGGNDTNTMNNQPNVMKQPAPSQIALPNVSLKAVQTNACGNEPIIADVVYHTADGNFISSDKTLIDGKLNSTLPENTQHISLLYHSTDNNGKKYLQIQTLLNVQAGFAVDSLSFENKSNCACSSIKYDLASLKAEVPDATIFNIGAPPMQLKDAENTYSSCVIEKQKLIFTQSKSAHTGTLIDTSEQATVELTAAQFTVQGTPLDISGLDMPARGVISLSSYIGNDEVHSTVVNNAAYNHPSYQEQNQLVIYNGLNTTSYLSISQTGSSLDFSEDVSTHSYVLTSVDNTGKVENIQPISEDSSLTSAYKSLSNSFGDPNNSHTAMLDFSAIDPRVNMATLTYTWKNDLQGEVSWQIITDGQETIPLFTYGDIYQAVEPENLSIKLTLTALNSEQDFNDLRSVYLSSLESFEKRAKSKLFDTFASYSISRRW</sequence>
<dbReference type="Proteomes" id="UP001231915">
    <property type="component" value="Unassembled WGS sequence"/>
</dbReference>
<organism evidence="2 3">
    <name type="scientific">Pseudoalteromonas obscura</name>
    <dbReference type="NCBI Taxonomy" id="3048491"/>
    <lineage>
        <taxon>Bacteria</taxon>
        <taxon>Pseudomonadati</taxon>
        <taxon>Pseudomonadota</taxon>
        <taxon>Gammaproteobacteria</taxon>
        <taxon>Alteromonadales</taxon>
        <taxon>Pseudoalteromonadaceae</taxon>
        <taxon>Pseudoalteromonas</taxon>
    </lineage>
</organism>
<evidence type="ECO:0000256" key="1">
    <source>
        <dbReference type="SAM" id="SignalP"/>
    </source>
</evidence>
<name>A0ABT7EM65_9GAMM</name>
<evidence type="ECO:0000313" key="3">
    <source>
        <dbReference type="Proteomes" id="UP001231915"/>
    </source>
</evidence>
<accession>A0ABT7EM65</accession>
<feature type="signal peptide" evidence="1">
    <location>
        <begin position="1"/>
        <end position="20"/>
    </location>
</feature>
<keyword evidence="3" id="KW-1185">Reference proteome</keyword>